<dbReference type="InterPro" id="IPR046350">
    <property type="entry name" value="Cystatin_sf"/>
</dbReference>
<dbReference type="SUPFAM" id="SSF54403">
    <property type="entry name" value="Cystatin/monellin"/>
    <property type="match status" value="1"/>
</dbReference>
<dbReference type="PANTHER" id="PTHR11414">
    <property type="entry name" value="CYSTATIN FAMILY MEMBER"/>
    <property type="match status" value="1"/>
</dbReference>
<feature type="domain" description="Cystatin" evidence="9">
    <location>
        <begin position="1"/>
        <end position="97"/>
    </location>
</feature>
<reference evidence="10" key="1">
    <citation type="submission" date="2025-08" db="UniProtKB">
        <authorList>
            <consortium name="Ensembl"/>
        </authorList>
    </citation>
    <scope>IDENTIFICATION</scope>
</reference>
<dbReference type="PRINTS" id="PR00295">
    <property type="entry name" value="STEFINA"/>
</dbReference>
<evidence type="ECO:0000256" key="5">
    <source>
        <dbReference type="ARBA" id="ARBA00022704"/>
    </source>
</evidence>
<dbReference type="STRING" id="94237.ENSMMOP00000003498"/>
<keyword evidence="6" id="KW-0391">Immunity</keyword>
<dbReference type="FunFam" id="3.10.450.10:FF:000001">
    <property type="entry name" value="Cystatin-A"/>
    <property type="match status" value="1"/>
</dbReference>
<dbReference type="AlphaFoldDB" id="A0A3Q3VR15"/>
<sequence>MLCGGTSAFAEADEKIQKCDHVRAEAEEKAGKKFPEYTAKTYKKQIVAGKNYFIQVHVGGDEYVHLSVFEKLPCNGGEIKLTNIQVSKTQHEPIEYF</sequence>
<dbReference type="Pfam" id="PF00031">
    <property type="entry name" value="Cystatin"/>
    <property type="match status" value="1"/>
</dbReference>
<evidence type="ECO:0000313" key="10">
    <source>
        <dbReference type="Ensembl" id="ENSMMOP00000003498.1"/>
    </source>
</evidence>
<evidence type="ECO:0000256" key="6">
    <source>
        <dbReference type="ARBA" id="ARBA00022859"/>
    </source>
</evidence>
<dbReference type="InterPro" id="IPR001713">
    <property type="entry name" value="Prot_inh_stefin"/>
</dbReference>
<dbReference type="Proteomes" id="UP000261620">
    <property type="component" value="Unplaced"/>
</dbReference>
<evidence type="ECO:0000256" key="3">
    <source>
        <dbReference type="ARBA" id="ARBA00022490"/>
    </source>
</evidence>
<keyword evidence="5" id="KW-0789">Thiol protease inhibitor</keyword>
<evidence type="ECO:0000313" key="11">
    <source>
        <dbReference type="Proteomes" id="UP000261620"/>
    </source>
</evidence>
<evidence type="ECO:0000256" key="8">
    <source>
        <dbReference type="ARBA" id="ARBA00041437"/>
    </source>
</evidence>
<dbReference type="InterPro" id="IPR000010">
    <property type="entry name" value="Cystatin_dom"/>
</dbReference>
<protein>
    <recommendedName>
        <fullName evidence="7">Cystatin-B</fullName>
    </recommendedName>
    <alternativeName>
        <fullName evidence="8">Stefin-B</fullName>
    </alternativeName>
</protein>
<organism evidence="10 11">
    <name type="scientific">Mola mola</name>
    <name type="common">Ocean sunfish</name>
    <name type="synonym">Tetraodon mola</name>
    <dbReference type="NCBI Taxonomy" id="94237"/>
    <lineage>
        <taxon>Eukaryota</taxon>
        <taxon>Metazoa</taxon>
        <taxon>Chordata</taxon>
        <taxon>Craniata</taxon>
        <taxon>Vertebrata</taxon>
        <taxon>Euteleostomi</taxon>
        <taxon>Actinopterygii</taxon>
        <taxon>Neopterygii</taxon>
        <taxon>Teleostei</taxon>
        <taxon>Neoteleostei</taxon>
        <taxon>Acanthomorphata</taxon>
        <taxon>Eupercaria</taxon>
        <taxon>Tetraodontiformes</taxon>
        <taxon>Molidae</taxon>
        <taxon>Mola</taxon>
    </lineage>
</organism>
<reference evidence="10" key="2">
    <citation type="submission" date="2025-09" db="UniProtKB">
        <authorList>
            <consortium name="Ensembl"/>
        </authorList>
    </citation>
    <scope>IDENTIFICATION</scope>
</reference>
<keyword evidence="11" id="KW-1185">Reference proteome</keyword>
<evidence type="ECO:0000256" key="2">
    <source>
        <dbReference type="ARBA" id="ARBA00009403"/>
    </source>
</evidence>
<dbReference type="GO" id="GO:0071220">
    <property type="term" value="P:cellular response to bacterial lipoprotein"/>
    <property type="evidence" value="ECO:0007669"/>
    <property type="project" value="UniProtKB-ARBA"/>
</dbReference>
<keyword evidence="4" id="KW-0646">Protease inhibitor</keyword>
<evidence type="ECO:0000259" key="9">
    <source>
        <dbReference type="SMART" id="SM00043"/>
    </source>
</evidence>
<keyword evidence="3" id="KW-0963">Cytoplasm</keyword>
<dbReference type="OMA" id="DNRYMHL"/>
<dbReference type="PANTHER" id="PTHR11414:SF21">
    <property type="entry name" value="CYSTATIN 14A, TANDEM DUPLICATE 1-RELATED"/>
    <property type="match status" value="1"/>
</dbReference>
<dbReference type="GO" id="GO:0004869">
    <property type="term" value="F:cysteine-type endopeptidase inhibitor activity"/>
    <property type="evidence" value="ECO:0007669"/>
    <property type="project" value="UniProtKB-KW"/>
</dbReference>
<dbReference type="InterPro" id="IPR018073">
    <property type="entry name" value="Prot_inh_cystat_CS"/>
</dbReference>
<dbReference type="GO" id="GO:0002376">
    <property type="term" value="P:immune system process"/>
    <property type="evidence" value="ECO:0007669"/>
    <property type="project" value="UniProtKB-KW"/>
</dbReference>
<dbReference type="Ensembl" id="ENSMMOT00000003551.1">
    <property type="protein sequence ID" value="ENSMMOP00000003498.1"/>
    <property type="gene ID" value="ENSMMOG00000002795.1"/>
</dbReference>
<evidence type="ECO:0000256" key="7">
    <source>
        <dbReference type="ARBA" id="ARBA00040677"/>
    </source>
</evidence>
<proteinExistence type="inferred from homology"/>
<dbReference type="Gene3D" id="3.10.450.10">
    <property type="match status" value="1"/>
</dbReference>
<evidence type="ECO:0000256" key="1">
    <source>
        <dbReference type="ARBA" id="ARBA00004496"/>
    </source>
</evidence>
<dbReference type="PROSITE" id="PS00287">
    <property type="entry name" value="CYSTATIN"/>
    <property type="match status" value="1"/>
</dbReference>
<evidence type="ECO:0000256" key="4">
    <source>
        <dbReference type="ARBA" id="ARBA00022690"/>
    </source>
</evidence>
<comment type="similarity">
    <text evidence="2">Belongs to the cystatin family.</text>
</comment>
<accession>A0A3Q3VR15</accession>
<dbReference type="SMART" id="SM00043">
    <property type="entry name" value="CY"/>
    <property type="match status" value="1"/>
</dbReference>
<comment type="subcellular location">
    <subcellularLocation>
        <location evidence="1">Cytoplasm</location>
    </subcellularLocation>
</comment>
<dbReference type="GO" id="GO:0005829">
    <property type="term" value="C:cytosol"/>
    <property type="evidence" value="ECO:0007669"/>
    <property type="project" value="TreeGrafter"/>
</dbReference>
<name>A0A3Q3VR15_MOLML</name>